<protein>
    <submittedName>
        <fullName evidence="1">Uncharacterized protein</fullName>
    </submittedName>
</protein>
<dbReference type="Proteomes" id="UP001144978">
    <property type="component" value="Unassembled WGS sequence"/>
</dbReference>
<keyword evidence="2" id="KW-1185">Reference proteome</keyword>
<proteinExistence type="predicted"/>
<sequence>MQLTDAPVDRERRPHISDGNDPDNLTIQTISARRTSTVQGIVQARGTSRFPLTKGLHPLRTLSSADHRHPVLNTGPGPIDFESDMNAVDVMGIDTSREDPCSASAQDQLSEALPTRIYPSSQGEDLCVRGVHAAVPE</sequence>
<accession>A0ACC1PX90</accession>
<evidence type="ECO:0000313" key="1">
    <source>
        <dbReference type="EMBL" id="KAJ3003370.1"/>
    </source>
</evidence>
<organism evidence="1 2">
    <name type="scientific">Trametes sanguinea</name>
    <dbReference type="NCBI Taxonomy" id="158606"/>
    <lineage>
        <taxon>Eukaryota</taxon>
        <taxon>Fungi</taxon>
        <taxon>Dikarya</taxon>
        <taxon>Basidiomycota</taxon>
        <taxon>Agaricomycotina</taxon>
        <taxon>Agaricomycetes</taxon>
        <taxon>Polyporales</taxon>
        <taxon>Polyporaceae</taxon>
        <taxon>Trametes</taxon>
    </lineage>
</organism>
<reference evidence="1" key="1">
    <citation type="submission" date="2022-08" db="EMBL/GenBank/DDBJ databases">
        <title>Genome Sequence of Pycnoporus sanguineus.</title>
        <authorList>
            <person name="Buettner E."/>
        </authorList>
    </citation>
    <scope>NUCLEOTIDE SEQUENCE</scope>
    <source>
        <strain evidence="1">CG-C14</strain>
    </source>
</reference>
<dbReference type="EMBL" id="JANSHE010001303">
    <property type="protein sequence ID" value="KAJ3003370.1"/>
    <property type="molecule type" value="Genomic_DNA"/>
</dbReference>
<name>A0ACC1PX90_9APHY</name>
<gene>
    <name evidence="1" type="ORF">NUW54_g5336</name>
</gene>
<comment type="caution">
    <text evidence="1">The sequence shown here is derived from an EMBL/GenBank/DDBJ whole genome shotgun (WGS) entry which is preliminary data.</text>
</comment>
<evidence type="ECO:0000313" key="2">
    <source>
        <dbReference type="Proteomes" id="UP001144978"/>
    </source>
</evidence>